<evidence type="ECO:0000313" key="3">
    <source>
        <dbReference type="Proteomes" id="UP000292452"/>
    </source>
</evidence>
<comment type="caution">
    <text evidence="2">The sequence shown here is derived from an EMBL/GenBank/DDBJ whole genome shotgun (WGS) entry which is preliminary data.</text>
</comment>
<name>A0A4V2JIR1_STRKA</name>
<gene>
    <name evidence="2" type="ORF">EYS09_11985</name>
</gene>
<organism evidence="2 3">
    <name type="scientific">Streptomyces kasugaensis</name>
    <dbReference type="NCBI Taxonomy" id="1946"/>
    <lineage>
        <taxon>Bacteria</taxon>
        <taxon>Bacillati</taxon>
        <taxon>Actinomycetota</taxon>
        <taxon>Actinomycetes</taxon>
        <taxon>Kitasatosporales</taxon>
        <taxon>Streptomycetaceae</taxon>
        <taxon>Streptomyces</taxon>
    </lineage>
</organism>
<reference evidence="2 3" key="1">
    <citation type="submission" date="2019-02" db="EMBL/GenBank/DDBJ databases">
        <title>Draft Genome Sequence of Streptomyces sp. AM-2504, identified by 16S rRNA comparative analysis as a Streptomyces Kasugaensis strain.</title>
        <authorList>
            <person name="Napolioni V."/>
            <person name="Giuliodori A.M."/>
            <person name="Spurio R."/>
            <person name="Fabbretti A."/>
        </authorList>
    </citation>
    <scope>NUCLEOTIDE SEQUENCE [LARGE SCALE GENOMIC DNA]</scope>
    <source>
        <strain evidence="2 3">AM-2504</strain>
    </source>
</reference>
<dbReference type="AlphaFoldDB" id="A0A4V2JIR1"/>
<evidence type="ECO:0000313" key="2">
    <source>
        <dbReference type="EMBL" id="TBO59471.1"/>
    </source>
</evidence>
<protein>
    <submittedName>
        <fullName evidence="2">ATP/GTP-binding protein</fullName>
    </submittedName>
</protein>
<sequence length="274" mass="28253">MANTAIADDAPPVTACEASYVCLSAKDPGSAGQPASGASNRAVKKAGKESPPELCTVRRLDPQPPADSPVWNGHSPSDGGIYIRSCPWEAASQAVGAGAAGAGQPFWSASPPPGKAVDPAVLAQEAVDKMKLTGPDIGIVPKPGGTGLVGLPVWMWTAKTPEAYGPNTASATAGAVTVTANAQVSQILWDMGDGHTITCTTAGTPYQTSYGKRRSPDCGYLYQHSSKDEPGQKYTVTATSTWTVDWNGGGQSGQLTQTRQSQTQITIGQLKVLN</sequence>
<feature type="compositionally biased region" description="Basic and acidic residues" evidence="1">
    <location>
        <begin position="46"/>
        <end position="61"/>
    </location>
</feature>
<evidence type="ECO:0000256" key="1">
    <source>
        <dbReference type="SAM" id="MobiDB-lite"/>
    </source>
</evidence>
<dbReference type="Proteomes" id="UP000292452">
    <property type="component" value="Unassembled WGS sequence"/>
</dbReference>
<keyword evidence="3" id="KW-1185">Reference proteome</keyword>
<proteinExistence type="predicted"/>
<accession>A0A4V2JIR1</accession>
<dbReference type="EMBL" id="SIXH01000080">
    <property type="protein sequence ID" value="TBO59471.1"/>
    <property type="molecule type" value="Genomic_DNA"/>
</dbReference>
<feature type="region of interest" description="Disordered" evidence="1">
    <location>
        <begin position="27"/>
        <end position="74"/>
    </location>
</feature>